<accession>A0A2S6GYB0</accession>
<dbReference type="AlphaFoldDB" id="A0A2S6GYB0"/>
<comment type="caution">
    <text evidence="1">The sequence shown here is derived from an EMBL/GenBank/DDBJ whole genome shotgun (WGS) entry which is preliminary data.</text>
</comment>
<gene>
    <name evidence="1" type="ORF">CLV40_102124</name>
</gene>
<organism evidence="1 2">
    <name type="scientific">Actinokineospora auranticolor</name>
    <dbReference type="NCBI Taxonomy" id="155976"/>
    <lineage>
        <taxon>Bacteria</taxon>
        <taxon>Bacillati</taxon>
        <taxon>Actinomycetota</taxon>
        <taxon>Actinomycetes</taxon>
        <taxon>Pseudonocardiales</taxon>
        <taxon>Pseudonocardiaceae</taxon>
        <taxon>Actinokineospora</taxon>
    </lineage>
</organism>
<sequence>MIPIVSSPDGERLSFFDGGFRRNGPMSLAQAGTSAPPMREAVPLAVEKSGHRVLRPVLRFLPMDWISAVVVRLSAYRVPAEDRDCFLATFMGENGALASDPLAQLRHLVGLRALFGEPVELDEQADDE</sequence>
<dbReference type="Proteomes" id="UP000239203">
    <property type="component" value="Unassembled WGS sequence"/>
</dbReference>
<name>A0A2S6GYB0_9PSEU</name>
<keyword evidence="2" id="KW-1185">Reference proteome</keyword>
<evidence type="ECO:0000313" key="2">
    <source>
        <dbReference type="Proteomes" id="UP000239203"/>
    </source>
</evidence>
<dbReference type="RefSeq" id="WP_104477027.1">
    <property type="nucleotide sequence ID" value="NZ_CP154825.1"/>
</dbReference>
<reference evidence="1 2" key="1">
    <citation type="submission" date="2018-02" db="EMBL/GenBank/DDBJ databases">
        <title>Genomic Encyclopedia of Archaeal and Bacterial Type Strains, Phase II (KMG-II): from individual species to whole genera.</title>
        <authorList>
            <person name="Goeker M."/>
        </authorList>
    </citation>
    <scope>NUCLEOTIDE SEQUENCE [LARGE SCALE GENOMIC DNA]</scope>
    <source>
        <strain evidence="1 2">YU 961-1</strain>
    </source>
</reference>
<dbReference type="EMBL" id="PTIX01000002">
    <property type="protein sequence ID" value="PPK70213.1"/>
    <property type="molecule type" value="Genomic_DNA"/>
</dbReference>
<evidence type="ECO:0000313" key="1">
    <source>
        <dbReference type="EMBL" id="PPK70213.1"/>
    </source>
</evidence>
<proteinExistence type="predicted"/>
<protein>
    <submittedName>
        <fullName evidence="1">Uncharacterized protein</fullName>
    </submittedName>
</protein>